<dbReference type="OrthoDB" id="9803035at2"/>
<protein>
    <submittedName>
        <fullName evidence="7">Acyl-phosphate glycerol 3-phosphate acyltransferase</fullName>
    </submittedName>
</protein>
<keyword evidence="8" id="KW-1185">Reference proteome</keyword>
<keyword evidence="2" id="KW-0444">Lipid biosynthesis</keyword>
<dbReference type="RefSeq" id="WP_039678595.1">
    <property type="nucleotide sequence ID" value="NZ_JAWGXO010000006.1"/>
</dbReference>
<evidence type="ECO:0000259" key="6">
    <source>
        <dbReference type="SMART" id="SM00563"/>
    </source>
</evidence>
<dbReference type="Pfam" id="PF01553">
    <property type="entry name" value="Acyltransferase"/>
    <property type="match status" value="1"/>
</dbReference>
<organism evidence="7 8">
    <name type="scientific">Terrisporobacter othiniensis</name>
    <dbReference type="NCBI Taxonomy" id="1577792"/>
    <lineage>
        <taxon>Bacteria</taxon>
        <taxon>Bacillati</taxon>
        <taxon>Bacillota</taxon>
        <taxon>Clostridia</taxon>
        <taxon>Peptostreptococcales</taxon>
        <taxon>Peptostreptococcaceae</taxon>
        <taxon>Terrisporobacter</taxon>
    </lineage>
</organism>
<dbReference type="PANTHER" id="PTHR10434">
    <property type="entry name" value="1-ACYL-SN-GLYCEROL-3-PHOSPHATE ACYLTRANSFERASE"/>
    <property type="match status" value="1"/>
</dbReference>
<accession>A0A0B3VNB8</accession>
<sequence>MLNYIKFALFQIFGFLLSIPELIKLKYNEKKYSSIEKFRFVKNHAKRSLDLVKIKIKVIGKEKVPKEEVLFVSNHASMLDSYILVSSIVKPVGVIIADVPTWRHIPIVSNWLNLMKCVFINRENNREGMKSIIKASENIKMGQSMAVFPEGDLTWVKDPDALISDFKPGSLKIAYKAKCPIVPMVIKNSRSTYEGYEPVGKIKSGNVEVEYLDPIYDHIENPKIKTAELAERIKEKMICAMEMNMN</sequence>
<dbReference type="GO" id="GO:0006654">
    <property type="term" value="P:phosphatidic acid biosynthetic process"/>
    <property type="evidence" value="ECO:0007669"/>
    <property type="project" value="TreeGrafter"/>
</dbReference>
<evidence type="ECO:0000256" key="5">
    <source>
        <dbReference type="ARBA" id="ARBA00023315"/>
    </source>
</evidence>
<dbReference type="SMART" id="SM00563">
    <property type="entry name" value="PlsC"/>
    <property type="match status" value="1"/>
</dbReference>
<dbReference type="EMBL" id="JWHR01000043">
    <property type="protein sequence ID" value="KHS58256.1"/>
    <property type="molecule type" value="Genomic_DNA"/>
</dbReference>
<evidence type="ECO:0000313" key="8">
    <source>
        <dbReference type="Proteomes" id="UP000031189"/>
    </source>
</evidence>
<dbReference type="GO" id="GO:0003841">
    <property type="term" value="F:1-acylglycerol-3-phosphate O-acyltransferase activity"/>
    <property type="evidence" value="ECO:0007669"/>
    <property type="project" value="TreeGrafter"/>
</dbReference>
<keyword evidence="3 7" id="KW-0808">Transferase</keyword>
<feature type="domain" description="Phospholipid/glycerol acyltransferase" evidence="6">
    <location>
        <begin position="69"/>
        <end position="189"/>
    </location>
</feature>
<dbReference type="Proteomes" id="UP000031189">
    <property type="component" value="Unassembled WGS sequence"/>
</dbReference>
<proteinExistence type="predicted"/>
<reference evidence="7 8" key="1">
    <citation type="submission" date="2014-12" db="EMBL/GenBank/DDBJ databases">
        <title>Draft genome sequence of Terrisporobacter sp. 08-306576, isolated from the blood culture of a bacteremia patient.</title>
        <authorList>
            <person name="Lund L.C."/>
            <person name="Sydenham T.V."/>
            <person name="Hogh S.V."/>
            <person name="Skov M.N."/>
            <person name="Kemp M."/>
            <person name="Justesen U.S."/>
        </authorList>
    </citation>
    <scope>NUCLEOTIDE SEQUENCE [LARGE SCALE GENOMIC DNA]</scope>
    <source>
        <strain evidence="7 8">08-306576</strain>
    </source>
</reference>
<dbReference type="InterPro" id="IPR002123">
    <property type="entry name" value="Plipid/glycerol_acylTrfase"/>
</dbReference>
<dbReference type="STRING" id="1577792.QX51_03835"/>
<gene>
    <name evidence="7" type="ORF">QX51_03835</name>
</gene>
<evidence type="ECO:0000256" key="4">
    <source>
        <dbReference type="ARBA" id="ARBA00023098"/>
    </source>
</evidence>
<evidence type="ECO:0000256" key="1">
    <source>
        <dbReference type="ARBA" id="ARBA00005189"/>
    </source>
</evidence>
<name>A0A0B3VNB8_9FIRM</name>
<comment type="pathway">
    <text evidence="1">Lipid metabolism.</text>
</comment>
<evidence type="ECO:0000256" key="2">
    <source>
        <dbReference type="ARBA" id="ARBA00022516"/>
    </source>
</evidence>
<dbReference type="CDD" id="cd07989">
    <property type="entry name" value="LPLAT_AGPAT-like"/>
    <property type="match status" value="1"/>
</dbReference>
<keyword evidence="5 7" id="KW-0012">Acyltransferase</keyword>
<keyword evidence="4" id="KW-0443">Lipid metabolism</keyword>
<dbReference type="PANTHER" id="PTHR10434:SF64">
    <property type="entry name" value="1-ACYL-SN-GLYCEROL-3-PHOSPHATE ACYLTRANSFERASE-RELATED"/>
    <property type="match status" value="1"/>
</dbReference>
<comment type="caution">
    <text evidence="7">The sequence shown here is derived from an EMBL/GenBank/DDBJ whole genome shotgun (WGS) entry which is preliminary data.</text>
</comment>
<evidence type="ECO:0000256" key="3">
    <source>
        <dbReference type="ARBA" id="ARBA00022679"/>
    </source>
</evidence>
<dbReference type="SUPFAM" id="SSF69593">
    <property type="entry name" value="Glycerol-3-phosphate (1)-acyltransferase"/>
    <property type="match status" value="1"/>
</dbReference>
<evidence type="ECO:0000313" key="7">
    <source>
        <dbReference type="EMBL" id="KHS58256.1"/>
    </source>
</evidence>
<dbReference type="AlphaFoldDB" id="A0A0B3VNB8"/>